<accession>A0ABC9SD35</accession>
<dbReference type="EMBL" id="AHMS02000046">
    <property type="protein sequence ID" value="EMN15614.1"/>
    <property type="molecule type" value="Genomic_DNA"/>
</dbReference>
<protein>
    <submittedName>
        <fullName evidence="1">Uncharacterized protein</fullName>
    </submittedName>
</protein>
<dbReference type="Proteomes" id="UP000012166">
    <property type="component" value="Unassembled WGS sequence"/>
</dbReference>
<gene>
    <name evidence="1" type="ORF">LEP1GSC056_3545</name>
</gene>
<dbReference type="AlphaFoldDB" id="A0ABC9SD35"/>
<evidence type="ECO:0000313" key="1">
    <source>
        <dbReference type="EMBL" id="EMN15614.1"/>
    </source>
</evidence>
<comment type="caution">
    <text evidence="1">The sequence shown here is derived from an EMBL/GenBank/DDBJ whole genome shotgun (WGS) entry which is preliminary data.</text>
</comment>
<reference evidence="1 2" key="1">
    <citation type="submission" date="2013-01" db="EMBL/GenBank/DDBJ databases">
        <authorList>
            <person name="Harkins D.M."/>
            <person name="Durkin A.S."/>
            <person name="Brinkac L.M."/>
            <person name="Haft D.H."/>
            <person name="Selengut J.D."/>
            <person name="Sanka R."/>
            <person name="DePew J."/>
            <person name="Purushe J."/>
            <person name="Hartskeerl R.A."/>
            <person name="Ahmed A."/>
            <person name="van der Linden H."/>
            <person name="Goris M.G.A."/>
            <person name="Vinetz J.M."/>
            <person name="Sutton G.G."/>
            <person name="Nierman W.C."/>
            <person name="Fouts D.E."/>
        </authorList>
    </citation>
    <scope>NUCLEOTIDE SEQUENCE [LARGE SCALE GENOMIC DNA]</scope>
    <source>
        <strain evidence="1 2">Brem 328</strain>
    </source>
</reference>
<sequence>MIYGFSNELYRWNTFVRVSTSEVLGQVFSINPPFRQIIPDTRVAFRKKRFKNKIKKPKSKLHIQKIKCFSQNFKARFQKTGTSF</sequence>
<name>A0ABC9SD35_LEPBO</name>
<evidence type="ECO:0000313" key="2">
    <source>
        <dbReference type="Proteomes" id="UP000012166"/>
    </source>
</evidence>
<organism evidence="1 2">
    <name type="scientific">Leptospira borgpetersenii str. Brem 328</name>
    <dbReference type="NCBI Taxonomy" id="1049780"/>
    <lineage>
        <taxon>Bacteria</taxon>
        <taxon>Pseudomonadati</taxon>
        <taxon>Spirochaetota</taxon>
        <taxon>Spirochaetia</taxon>
        <taxon>Leptospirales</taxon>
        <taxon>Leptospiraceae</taxon>
        <taxon>Leptospira</taxon>
    </lineage>
</organism>
<proteinExistence type="predicted"/>